<dbReference type="EMBL" id="JBBPBN010001000">
    <property type="protein sequence ID" value="KAK8480672.1"/>
    <property type="molecule type" value="Genomic_DNA"/>
</dbReference>
<protein>
    <submittedName>
        <fullName evidence="1">Uncharacterized protein</fullName>
    </submittedName>
</protein>
<proteinExistence type="predicted"/>
<gene>
    <name evidence="1" type="ORF">V6N11_029331</name>
</gene>
<name>A0ABR1ZJE8_9ROSI</name>
<sequence length="125" mass="14240">MYTRFQSNISCNHLTLETLHWLLNSNIILPSPNFHASEVTPNFGFRDGTRAYTWIHSVHLPTHCAPLDRNVIMSSEHLSRKTGSVASDNAKDLPIPRKKWSVNEGLPTGETVFICIYILHYFISC</sequence>
<dbReference type="Proteomes" id="UP001396334">
    <property type="component" value="Unassembled WGS sequence"/>
</dbReference>
<keyword evidence="2" id="KW-1185">Reference proteome</keyword>
<comment type="caution">
    <text evidence="1">The sequence shown here is derived from an EMBL/GenBank/DDBJ whole genome shotgun (WGS) entry which is preliminary data.</text>
</comment>
<accession>A0ABR1ZJE8</accession>
<reference evidence="1 2" key="1">
    <citation type="journal article" date="2024" name="G3 (Bethesda)">
        <title>Genome assembly of Hibiscus sabdariffa L. provides insights into metabolisms of medicinal natural products.</title>
        <authorList>
            <person name="Kim T."/>
        </authorList>
    </citation>
    <scope>NUCLEOTIDE SEQUENCE [LARGE SCALE GENOMIC DNA]</scope>
    <source>
        <strain evidence="1">TK-2024</strain>
        <tissue evidence="1">Old leaves</tissue>
    </source>
</reference>
<evidence type="ECO:0000313" key="2">
    <source>
        <dbReference type="Proteomes" id="UP001396334"/>
    </source>
</evidence>
<organism evidence="1 2">
    <name type="scientific">Hibiscus sabdariffa</name>
    <name type="common">roselle</name>
    <dbReference type="NCBI Taxonomy" id="183260"/>
    <lineage>
        <taxon>Eukaryota</taxon>
        <taxon>Viridiplantae</taxon>
        <taxon>Streptophyta</taxon>
        <taxon>Embryophyta</taxon>
        <taxon>Tracheophyta</taxon>
        <taxon>Spermatophyta</taxon>
        <taxon>Magnoliopsida</taxon>
        <taxon>eudicotyledons</taxon>
        <taxon>Gunneridae</taxon>
        <taxon>Pentapetalae</taxon>
        <taxon>rosids</taxon>
        <taxon>malvids</taxon>
        <taxon>Malvales</taxon>
        <taxon>Malvaceae</taxon>
        <taxon>Malvoideae</taxon>
        <taxon>Hibiscus</taxon>
    </lineage>
</organism>
<evidence type="ECO:0000313" key="1">
    <source>
        <dbReference type="EMBL" id="KAK8480672.1"/>
    </source>
</evidence>